<sequence length="100" mass="10297">MTRAVVVMVDADRARWLGACATHVAEQGYELAAIADAATALAMIADGRADVIVAGTGSHLPAVEFAAGPQRPHRVARDTTPDTGPVALGGAGRRPQRVAR</sequence>
<protein>
    <recommendedName>
        <fullName evidence="3">Response regulatory domain-containing protein</fullName>
    </recommendedName>
</protein>
<evidence type="ECO:0008006" key="3">
    <source>
        <dbReference type="Google" id="ProtNLM"/>
    </source>
</evidence>
<proteinExistence type="predicted"/>
<name>A0AAU7R2F3_9ACTN</name>
<accession>A0AAU7R2F3</accession>
<gene>
    <name evidence="2" type="ORF">ABIH81_02185</name>
</gene>
<dbReference type="EMBL" id="CP157974">
    <property type="protein sequence ID" value="XBT82337.1"/>
    <property type="molecule type" value="Genomic_DNA"/>
</dbReference>
<dbReference type="AlphaFoldDB" id="A0AAU7R2F3"/>
<dbReference type="RefSeq" id="WP_349878778.1">
    <property type="nucleotide sequence ID" value="NZ_CP157974.1"/>
</dbReference>
<evidence type="ECO:0000256" key="1">
    <source>
        <dbReference type="SAM" id="MobiDB-lite"/>
    </source>
</evidence>
<reference evidence="2" key="1">
    <citation type="submission" date="2024-06" db="EMBL/GenBank/DDBJ databases">
        <title>Micromonospora sp. strain HUAS YX12 genome sequences.</title>
        <authorList>
            <person name="Mo P."/>
        </authorList>
    </citation>
    <scope>NUCLEOTIDE SEQUENCE</scope>
    <source>
        <strain evidence="2">HUAS YX12</strain>
    </source>
</reference>
<organism evidence="2">
    <name type="scientific">Micromonospora sp. HUAS YX12</name>
    <dbReference type="NCBI Taxonomy" id="3156396"/>
    <lineage>
        <taxon>Bacteria</taxon>
        <taxon>Bacillati</taxon>
        <taxon>Actinomycetota</taxon>
        <taxon>Actinomycetes</taxon>
        <taxon>Micromonosporales</taxon>
        <taxon>Micromonosporaceae</taxon>
        <taxon>Micromonospora</taxon>
    </lineage>
</organism>
<feature type="region of interest" description="Disordered" evidence="1">
    <location>
        <begin position="69"/>
        <end position="100"/>
    </location>
</feature>
<evidence type="ECO:0000313" key="2">
    <source>
        <dbReference type="EMBL" id="XBT82337.1"/>
    </source>
</evidence>